<sequence length="183" mass="20710">MDNNKQEHLLFDFDGMTKKDGVIRDIQKEFRRLGTPVASVDIPNQIKRSAGISYREVHMTFEDSQQVTFRVKKPGDIFEVKLNGKTVAIRNQDNQKASLEEISKSLDKGRTAFQRKLATQKVNLPRVGTSSKRTEQVQAEQLSAIQEQIADRRKALEDLRTKNDALRAQIADVQTQIDAANAS</sequence>
<dbReference type="Pfam" id="PF18788">
    <property type="entry name" value="DarA_N"/>
    <property type="match status" value="1"/>
</dbReference>
<proteinExistence type="predicted"/>
<organism evidence="3">
    <name type="scientific">Myoviridae sp. ctZhz2</name>
    <dbReference type="NCBI Taxonomy" id="2825129"/>
    <lineage>
        <taxon>Viruses</taxon>
        <taxon>Duplodnaviria</taxon>
        <taxon>Heunggongvirae</taxon>
        <taxon>Uroviricota</taxon>
        <taxon>Caudoviricetes</taxon>
    </lineage>
</organism>
<name>A0A8S5U8R3_9CAUD</name>
<feature type="domain" description="Defence against restriction A N-terminal" evidence="2">
    <location>
        <begin position="12"/>
        <end position="110"/>
    </location>
</feature>
<reference evidence="3" key="1">
    <citation type="journal article" date="2021" name="Proc. Natl. Acad. Sci. U.S.A.">
        <title>A Catalog of Tens of Thousands of Viruses from Human Metagenomes Reveals Hidden Associations with Chronic Diseases.</title>
        <authorList>
            <person name="Tisza M.J."/>
            <person name="Buck C.B."/>
        </authorList>
    </citation>
    <scope>NUCLEOTIDE SEQUENCE</scope>
    <source>
        <strain evidence="3">CtZhz2</strain>
    </source>
</reference>
<dbReference type="EMBL" id="BK016038">
    <property type="protein sequence ID" value="DAF90855.1"/>
    <property type="molecule type" value="Genomic_DNA"/>
</dbReference>
<accession>A0A8S5U8R3</accession>
<feature type="coiled-coil region" evidence="1">
    <location>
        <begin position="142"/>
        <end position="183"/>
    </location>
</feature>
<evidence type="ECO:0000259" key="2">
    <source>
        <dbReference type="Pfam" id="PF18788"/>
    </source>
</evidence>
<protein>
    <submittedName>
        <fullName evidence="3">Defence against restriction A N-terminal</fullName>
    </submittedName>
</protein>
<keyword evidence="1" id="KW-0175">Coiled coil</keyword>
<dbReference type="InterPro" id="IPR041140">
    <property type="entry name" value="DarA_N"/>
</dbReference>
<evidence type="ECO:0000313" key="3">
    <source>
        <dbReference type="EMBL" id="DAF90855.1"/>
    </source>
</evidence>
<evidence type="ECO:0000256" key="1">
    <source>
        <dbReference type="SAM" id="Coils"/>
    </source>
</evidence>